<feature type="compositionally biased region" description="Polar residues" evidence="1">
    <location>
        <begin position="97"/>
        <end position="112"/>
    </location>
</feature>
<reference evidence="4" key="1">
    <citation type="submission" date="2018-11" db="EMBL/GenBank/DDBJ databases">
        <title>Genome sequencing of a novel mesophilic and cellulolytic organism within the genus Hungateiclostridium.</title>
        <authorList>
            <person name="Rettenmaier R."/>
            <person name="Liebl W."/>
            <person name="Zverlov V."/>
        </authorList>
    </citation>
    <scope>NUCLEOTIDE SEQUENCE [LARGE SCALE GENOMIC DNA]</scope>
    <source>
        <strain evidence="4">N2K1</strain>
    </source>
</reference>
<evidence type="ECO:0000313" key="4">
    <source>
        <dbReference type="Proteomes" id="UP000289166"/>
    </source>
</evidence>
<keyword evidence="4" id="KW-1185">Reference proteome</keyword>
<protein>
    <submittedName>
        <fullName evidence="3">Sporulation protein</fullName>
    </submittedName>
</protein>
<keyword evidence="2" id="KW-0732">Signal</keyword>
<evidence type="ECO:0000256" key="2">
    <source>
        <dbReference type="SAM" id="SignalP"/>
    </source>
</evidence>
<dbReference type="EMBL" id="RLII01000025">
    <property type="protein sequence ID" value="RXE58100.1"/>
    <property type="molecule type" value="Genomic_DNA"/>
</dbReference>
<evidence type="ECO:0000256" key="1">
    <source>
        <dbReference type="SAM" id="MobiDB-lite"/>
    </source>
</evidence>
<comment type="caution">
    <text evidence="3">The sequence shown here is derived from an EMBL/GenBank/DDBJ whole genome shotgun (WGS) entry which is preliminary data.</text>
</comment>
<organism evidence="3 4">
    <name type="scientific">Acetivibrio mesophilus</name>
    <dbReference type="NCBI Taxonomy" id="2487273"/>
    <lineage>
        <taxon>Bacteria</taxon>
        <taxon>Bacillati</taxon>
        <taxon>Bacillota</taxon>
        <taxon>Clostridia</taxon>
        <taxon>Eubacteriales</taxon>
        <taxon>Oscillospiraceae</taxon>
        <taxon>Acetivibrio</taxon>
    </lineage>
</organism>
<sequence length="226" mass="23609">MNKNFAKAASLSLGLTLASLPLVGCNMGGGTGQGNQPGATDRQNTQQLSTPDGNANRFLNMDLNPTDNNGANNGINNDLFGRDNGADNNGLLGGNNMGSPASDPNRNNTPAPQGNAADMRLKSANITSQLAATPEIGQANVLVVGDSCLVAYSPQQAQGDANARKNMVINKVKEIDPSITNVIVSESSDIMNKITQITNDMANNKPMDQINNEIMQLMNQAAPASK</sequence>
<feature type="region of interest" description="Disordered" evidence="1">
    <location>
        <begin position="71"/>
        <end position="113"/>
    </location>
</feature>
<dbReference type="InterPro" id="IPR019076">
    <property type="entry name" value="Spore_lipoprot_YhcN/YlaJ-like"/>
</dbReference>
<feature type="chain" id="PRO_5038487013" evidence="2">
    <location>
        <begin position="25"/>
        <end position="226"/>
    </location>
</feature>
<proteinExistence type="predicted"/>
<feature type="compositionally biased region" description="Polar residues" evidence="1">
    <location>
        <begin position="41"/>
        <end position="53"/>
    </location>
</feature>
<name>A0A4Q0I1H1_9FIRM</name>
<dbReference type="Pfam" id="PF09580">
    <property type="entry name" value="Spore_YhcN_YlaJ"/>
    <property type="match status" value="1"/>
</dbReference>
<accession>A0A4Q0I1H1</accession>
<dbReference type="AlphaFoldDB" id="A0A4Q0I1H1"/>
<dbReference type="OrthoDB" id="9987938at2"/>
<feature type="signal peptide" evidence="2">
    <location>
        <begin position="1"/>
        <end position="24"/>
    </location>
</feature>
<evidence type="ECO:0000313" key="3">
    <source>
        <dbReference type="EMBL" id="RXE58100.1"/>
    </source>
</evidence>
<gene>
    <name evidence="3" type="ORF">EFD62_14095</name>
</gene>
<feature type="region of interest" description="Disordered" evidence="1">
    <location>
        <begin position="29"/>
        <end position="57"/>
    </location>
</feature>
<dbReference type="Proteomes" id="UP000289166">
    <property type="component" value="Unassembled WGS sequence"/>
</dbReference>